<dbReference type="KEGG" id="tam:Theam_1761"/>
<geneLocation type="plasmid" evidence="2 3">
    <name>pTHEAM01</name>
</geneLocation>
<protein>
    <recommendedName>
        <fullName evidence="4">Imelysin-like domain-containing protein</fullName>
    </recommendedName>
</protein>
<keyword evidence="3" id="KW-1185">Reference proteome</keyword>
<dbReference type="HOGENOM" id="CLU_685001_0_0_0"/>
<name>E8T6Z6_THEA1</name>
<feature type="signal peptide" evidence="1">
    <location>
        <begin position="1"/>
        <end position="18"/>
    </location>
</feature>
<sequence>MRRLSLLLTLLLTGSAFADPLTGVKGFEYRAYRTSPPSNIANLKIGTSSRLSCDALGFTTDYSAVWDNVKNIADTVVSNKKTLLLGAAQYLLAKVAPSLYSVLAKLNSMAELALKYNFDACALYKKAQEEASKNGKGLEGLCMSVVGDPDICSAPGKALEAVFGKRKVDVVDEIVKDPDTADLIKAVIGTVVFEANGGSLETSYYSPAWHLADVYSAFYKTYYDKYREIAEKIHDGKLSADEYYRDYGPWITVGGEIDLKKVKLTSSGIDLTDAKYGGYQIPYDFFYQVAHFSPSVAFAYVNQMAQYAAALDLQSFLSAVEEALSAGSNSTGKGGVLENKALLDRVEKQYRTFASSFGQASRRNIIALEQSAAERYRTMIADSLKVPSTGRKLMEAIMQGPG</sequence>
<dbReference type="EMBL" id="CP002445">
    <property type="protein sequence ID" value="ADU97717.1"/>
    <property type="molecule type" value="Genomic_DNA"/>
</dbReference>
<dbReference type="Proteomes" id="UP000006362">
    <property type="component" value="Plasmid pTHEAM01"/>
</dbReference>
<keyword evidence="1" id="KW-0732">Signal</keyword>
<evidence type="ECO:0000256" key="1">
    <source>
        <dbReference type="SAM" id="SignalP"/>
    </source>
</evidence>
<evidence type="ECO:0000313" key="3">
    <source>
        <dbReference type="Proteomes" id="UP000006362"/>
    </source>
</evidence>
<evidence type="ECO:0008006" key="4">
    <source>
        <dbReference type="Google" id="ProtNLM"/>
    </source>
</evidence>
<dbReference type="RefSeq" id="WP_013524921.1">
    <property type="nucleotide sequence ID" value="NC_014917.1"/>
</dbReference>
<dbReference type="AlphaFoldDB" id="E8T6Z6"/>
<keyword evidence="2" id="KW-0614">Plasmid</keyword>
<organism evidence="2 3">
    <name type="scientific">Thermovibrio ammonificans (strain DSM 15698 / JCM 12110 / HB-1)</name>
    <dbReference type="NCBI Taxonomy" id="648996"/>
    <lineage>
        <taxon>Bacteria</taxon>
        <taxon>Pseudomonadati</taxon>
        <taxon>Aquificota</taxon>
        <taxon>Aquificia</taxon>
        <taxon>Desulfurobacteriales</taxon>
        <taxon>Desulfurobacteriaceae</taxon>
        <taxon>Thermovibrio</taxon>
    </lineage>
</organism>
<reference evidence="2" key="1">
    <citation type="submission" date="2011-01" db="EMBL/GenBank/DDBJ databases">
        <title>Complete sequence of plasmid of Thermovibrio ammonificans HB-1.</title>
        <authorList>
            <consortium name="US DOE Joint Genome Institute"/>
            <person name="Lucas S."/>
            <person name="Copeland A."/>
            <person name="Lapidus A."/>
            <person name="Cheng J.-F."/>
            <person name="Goodwin L."/>
            <person name="Pitluck S."/>
            <person name="Davenport K."/>
            <person name="Detter J.C."/>
            <person name="Han C."/>
            <person name="Tapia R."/>
            <person name="Land M."/>
            <person name="Hauser L."/>
            <person name="Kyrpides N."/>
            <person name="Ivanova N."/>
            <person name="Ovchinnikova G."/>
            <person name="Vetriani C."/>
            <person name="Woyke T."/>
        </authorList>
    </citation>
    <scope>NUCLEOTIDE SEQUENCE [LARGE SCALE GENOMIC DNA]</scope>
    <source>
        <strain evidence="2">HB-1</strain>
        <plasmid evidence="2">pTHEAM01</plasmid>
    </source>
</reference>
<proteinExistence type="predicted"/>
<gene>
    <name evidence="2" type="ordered locus">Theam_1761</name>
</gene>
<feature type="chain" id="PRO_5003231326" description="Imelysin-like domain-containing protein" evidence="1">
    <location>
        <begin position="19"/>
        <end position="402"/>
    </location>
</feature>
<accession>E8T6Z6</accession>
<evidence type="ECO:0000313" key="2">
    <source>
        <dbReference type="EMBL" id="ADU97717.1"/>
    </source>
</evidence>